<dbReference type="OrthoDB" id="5121349at2"/>
<dbReference type="STRING" id="684552.SAMN04489719_1089"/>
<organism evidence="3 4">
    <name type="scientific">Agrococcus carbonis</name>
    <dbReference type="NCBI Taxonomy" id="684552"/>
    <lineage>
        <taxon>Bacteria</taxon>
        <taxon>Bacillati</taxon>
        <taxon>Actinomycetota</taxon>
        <taxon>Actinomycetes</taxon>
        <taxon>Micrococcales</taxon>
        <taxon>Microbacteriaceae</taxon>
        <taxon>Agrococcus</taxon>
    </lineage>
</organism>
<accession>A0A1H1MUY8</accession>
<reference evidence="4" key="1">
    <citation type="submission" date="2016-10" db="EMBL/GenBank/DDBJ databases">
        <authorList>
            <person name="Varghese N."/>
            <person name="Submissions S."/>
        </authorList>
    </citation>
    <scope>NUCLEOTIDE SEQUENCE [LARGE SCALE GENOMIC DNA]</scope>
    <source>
        <strain evidence="4">DSM 22965</strain>
    </source>
</reference>
<evidence type="ECO:0000313" key="3">
    <source>
        <dbReference type="EMBL" id="SDR90544.1"/>
    </source>
</evidence>
<proteinExistence type="predicted"/>
<dbReference type="AlphaFoldDB" id="A0A1H1MUY8"/>
<dbReference type="RefSeq" id="WP_092666066.1">
    <property type="nucleotide sequence ID" value="NZ_LT629734.1"/>
</dbReference>
<keyword evidence="2" id="KW-0472">Membrane</keyword>
<evidence type="ECO:0000256" key="1">
    <source>
        <dbReference type="SAM" id="MobiDB-lite"/>
    </source>
</evidence>
<feature type="transmembrane region" description="Helical" evidence="2">
    <location>
        <begin position="6"/>
        <end position="27"/>
    </location>
</feature>
<keyword evidence="2" id="KW-0812">Transmembrane</keyword>
<protein>
    <submittedName>
        <fullName evidence="3">Uncharacterized protein</fullName>
    </submittedName>
</protein>
<dbReference type="EMBL" id="LT629734">
    <property type="protein sequence ID" value="SDR90544.1"/>
    <property type="molecule type" value="Genomic_DNA"/>
</dbReference>
<sequence length="82" mass="9210">MGWLEPAAWAVVLGTTVALVLLGPRIWHSRSWQRARRSAGPGIFDEIYRPAVYEQQLAAQSEAEAGDSVDLREPKRRRPPLT</sequence>
<keyword evidence="4" id="KW-1185">Reference proteome</keyword>
<gene>
    <name evidence="3" type="ORF">SAMN04489719_1089</name>
</gene>
<name>A0A1H1MUY8_9MICO</name>
<dbReference type="Proteomes" id="UP000199649">
    <property type="component" value="Chromosome I"/>
</dbReference>
<feature type="region of interest" description="Disordered" evidence="1">
    <location>
        <begin position="60"/>
        <end position="82"/>
    </location>
</feature>
<evidence type="ECO:0000256" key="2">
    <source>
        <dbReference type="SAM" id="Phobius"/>
    </source>
</evidence>
<evidence type="ECO:0000313" key="4">
    <source>
        <dbReference type="Proteomes" id="UP000199649"/>
    </source>
</evidence>
<keyword evidence="2" id="KW-1133">Transmembrane helix</keyword>